<dbReference type="GO" id="GO:0004518">
    <property type="term" value="F:nuclease activity"/>
    <property type="evidence" value="ECO:0007669"/>
    <property type="project" value="InterPro"/>
</dbReference>
<evidence type="ECO:0000256" key="3">
    <source>
        <dbReference type="SAM" id="MobiDB-lite"/>
    </source>
</evidence>
<sequence length="555" mass="61581">MEPRSSALTSAGASMIMNKSKMPQTLTLDHVSPATRLLEKRRQMFEVQEALDAQKEEFARREDAFHRREEGLRKKDLELQESLIKFNKFLQENESKRNRAVKRASDEVKQRMTKEQEVARLQTQLTALQQESDALGAQVRHHLKYTRYLELVQEAVPEDYPEVSDLVNRYRTLRETNHDLSRNQITHEEESESKRLEFSAFQKERANEILTFNNRIASLQRELEREELQAVRLQHETDAILRVTTQKTLALGQIIMAIGNLLQRCTSGIHGQILKHVEGSYHAQGSNNQPGSDNHDGNGASAASSAPVTVPGAKSSNGISEADVIHHGQRAVIDLDVVAAYMMDFTAIVQGRIDAQRAQKKAAAAAAAAASQVTGAVTTVITSTGDGGHTGATSSIAGKQIEIESLAGRVLAVDVRIWFTQFVKAMRDDEDNIRYIGILVVVAPLGHATNSVAPQVVINGVGLLANKIIVGDPSNTPFWEAVRESDVPIEENSVLELLREVTANPKLFFAVPPDQFDDFSMQPYIGPDGKILKSAVNEYIRAIMQYALEINLSDF</sequence>
<proteinExistence type="predicted"/>
<evidence type="ECO:0000256" key="2">
    <source>
        <dbReference type="SAM" id="Coils"/>
    </source>
</evidence>
<feature type="coiled-coil region" evidence="2">
    <location>
        <begin position="111"/>
        <end position="138"/>
    </location>
</feature>
<dbReference type="AlphaFoldDB" id="A0A3F2RHB1"/>
<dbReference type="GO" id="GO:0005856">
    <property type="term" value="C:cytoskeleton"/>
    <property type="evidence" value="ECO:0007669"/>
    <property type="project" value="UniProtKB-ARBA"/>
</dbReference>
<feature type="domain" description="XPG N-terminal" evidence="4">
    <location>
        <begin position="399"/>
        <end position="432"/>
    </location>
</feature>
<evidence type="ECO:0000313" key="6">
    <source>
        <dbReference type="EMBL" id="RLN56816.1"/>
    </source>
</evidence>
<name>A0A3F2RHB1_9STRA</name>
<dbReference type="Pfam" id="PF13863">
    <property type="entry name" value="DUF4200"/>
    <property type="match status" value="1"/>
</dbReference>
<dbReference type="PANTHER" id="PTHR21683:SF2">
    <property type="entry name" value="COILED-COIL DOMAIN-CONTAINING PROTEIN 42 LIKE-2-LIKE"/>
    <property type="match status" value="1"/>
</dbReference>
<dbReference type="Pfam" id="PF00752">
    <property type="entry name" value="XPG_N"/>
    <property type="match status" value="1"/>
</dbReference>
<dbReference type="InterPro" id="IPR025252">
    <property type="entry name" value="DUF4200"/>
</dbReference>
<dbReference type="InterPro" id="IPR051147">
    <property type="entry name" value="CFAP_domain-containing"/>
</dbReference>
<dbReference type="OrthoDB" id="10264298at2759"/>
<feature type="domain" description="DUF4200" evidence="5">
    <location>
        <begin position="37"/>
        <end position="153"/>
    </location>
</feature>
<comment type="caution">
    <text evidence="6">The sequence shown here is derived from an EMBL/GenBank/DDBJ whole genome shotgun (WGS) entry which is preliminary data.</text>
</comment>
<evidence type="ECO:0000256" key="1">
    <source>
        <dbReference type="ARBA" id="ARBA00023054"/>
    </source>
</evidence>
<dbReference type="EMBL" id="MBDO02000341">
    <property type="protein sequence ID" value="RLN56816.1"/>
    <property type="molecule type" value="Genomic_DNA"/>
</dbReference>
<organism evidence="6 7">
    <name type="scientific">Phytophthora kernoviae</name>
    <dbReference type="NCBI Taxonomy" id="325452"/>
    <lineage>
        <taxon>Eukaryota</taxon>
        <taxon>Sar</taxon>
        <taxon>Stramenopiles</taxon>
        <taxon>Oomycota</taxon>
        <taxon>Peronosporomycetes</taxon>
        <taxon>Peronosporales</taxon>
        <taxon>Peronosporaceae</taxon>
        <taxon>Phytophthora</taxon>
    </lineage>
</organism>
<dbReference type="InterPro" id="IPR006085">
    <property type="entry name" value="XPG_DNA_repair_N"/>
</dbReference>
<feature type="compositionally biased region" description="Polar residues" evidence="3">
    <location>
        <begin position="283"/>
        <end position="292"/>
    </location>
</feature>
<gene>
    <name evidence="6" type="ORF">BBP00_00007810</name>
</gene>
<keyword evidence="1 2" id="KW-0175">Coiled coil</keyword>
<feature type="coiled-coil region" evidence="2">
    <location>
        <begin position="209"/>
        <end position="236"/>
    </location>
</feature>
<accession>A0A3F2RHB1</accession>
<reference evidence="6 7" key="1">
    <citation type="submission" date="2018-07" db="EMBL/GenBank/DDBJ databases">
        <title>Genome sequencing of oomycete isolates from Chile give support for New Zealand origin for Phytophthora kernoviae and make available the first Nothophytophthora sp. genome.</title>
        <authorList>
            <person name="Studholme D.J."/>
            <person name="Sanfuentes E."/>
            <person name="Panda P."/>
            <person name="Hill R."/>
            <person name="Sambles C."/>
            <person name="Grant M."/>
            <person name="Williams N.M."/>
            <person name="Mcdougal R.L."/>
        </authorList>
    </citation>
    <scope>NUCLEOTIDE SEQUENCE [LARGE SCALE GENOMIC DNA]</scope>
    <source>
        <strain evidence="6">Chile6</strain>
    </source>
</reference>
<dbReference type="Proteomes" id="UP000277300">
    <property type="component" value="Unassembled WGS sequence"/>
</dbReference>
<dbReference type="PANTHER" id="PTHR21683">
    <property type="entry name" value="COILED-COIL DOMAIN-CONTAINING PROTEIN 42 LIKE-2-LIKE-RELATED"/>
    <property type="match status" value="1"/>
</dbReference>
<evidence type="ECO:0008006" key="8">
    <source>
        <dbReference type="Google" id="ProtNLM"/>
    </source>
</evidence>
<feature type="region of interest" description="Disordered" evidence="3">
    <location>
        <begin position="282"/>
        <end position="316"/>
    </location>
</feature>
<evidence type="ECO:0000313" key="7">
    <source>
        <dbReference type="Proteomes" id="UP000277300"/>
    </source>
</evidence>
<evidence type="ECO:0000259" key="5">
    <source>
        <dbReference type="Pfam" id="PF13863"/>
    </source>
</evidence>
<protein>
    <recommendedName>
        <fullName evidence="8">DUF4200 domain-containing protein</fullName>
    </recommendedName>
</protein>
<evidence type="ECO:0000259" key="4">
    <source>
        <dbReference type="Pfam" id="PF00752"/>
    </source>
</evidence>